<dbReference type="Gene3D" id="1.10.510.10">
    <property type="entry name" value="Transferase(Phosphotransferase) domain 1"/>
    <property type="match status" value="1"/>
</dbReference>
<dbReference type="Pfam" id="PF00069">
    <property type="entry name" value="Pkinase"/>
    <property type="match status" value="1"/>
</dbReference>
<comment type="catalytic activity">
    <reaction evidence="7">
        <text>L-threonyl-[protein] + ATP = O-phospho-L-threonyl-[protein] + ADP + H(+)</text>
        <dbReference type="Rhea" id="RHEA:46608"/>
        <dbReference type="Rhea" id="RHEA-COMP:11060"/>
        <dbReference type="Rhea" id="RHEA-COMP:11605"/>
        <dbReference type="ChEBI" id="CHEBI:15378"/>
        <dbReference type="ChEBI" id="CHEBI:30013"/>
        <dbReference type="ChEBI" id="CHEBI:30616"/>
        <dbReference type="ChEBI" id="CHEBI:61977"/>
        <dbReference type="ChEBI" id="CHEBI:456216"/>
        <dbReference type="EC" id="2.7.11.1"/>
    </reaction>
</comment>
<feature type="region of interest" description="Disordered" evidence="9">
    <location>
        <begin position="141"/>
        <end position="162"/>
    </location>
</feature>
<keyword evidence="5" id="KW-0418">Kinase</keyword>
<keyword evidence="2" id="KW-0723">Serine/threonine-protein kinase</keyword>
<evidence type="ECO:0000256" key="2">
    <source>
        <dbReference type="ARBA" id="ARBA00022527"/>
    </source>
</evidence>
<keyword evidence="12" id="KW-1185">Reference proteome</keyword>
<dbReference type="EMBL" id="RRYP01000876">
    <property type="protein sequence ID" value="TNV86718.1"/>
    <property type="molecule type" value="Genomic_DNA"/>
</dbReference>
<dbReference type="OrthoDB" id="193931at2759"/>
<keyword evidence="6" id="KW-0067">ATP-binding</keyword>
<keyword evidence="3" id="KW-0808">Transferase</keyword>
<protein>
    <recommendedName>
        <fullName evidence="1">non-specific serine/threonine protein kinase</fullName>
        <ecNumber evidence="1">2.7.11.1</ecNumber>
    </recommendedName>
</protein>
<dbReference type="GO" id="GO:0004674">
    <property type="term" value="F:protein serine/threonine kinase activity"/>
    <property type="evidence" value="ECO:0007669"/>
    <property type="project" value="UniProtKB-KW"/>
</dbReference>
<dbReference type="SMART" id="SM00220">
    <property type="entry name" value="S_TKc"/>
    <property type="match status" value="1"/>
</dbReference>
<feature type="domain" description="Protein kinase" evidence="10">
    <location>
        <begin position="1"/>
        <end position="202"/>
    </location>
</feature>
<evidence type="ECO:0000313" key="12">
    <source>
        <dbReference type="Proteomes" id="UP000785679"/>
    </source>
</evidence>
<dbReference type="PANTHER" id="PTHR43895:SF32">
    <property type="entry name" value="SERINE_THREONINE-PROTEIN KINASE CHK1"/>
    <property type="match status" value="1"/>
</dbReference>
<dbReference type="AlphaFoldDB" id="A0A8J8T9Y1"/>
<evidence type="ECO:0000256" key="5">
    <source>
        <dbReference type="ARBA" id="ARBA00022777"/>
    </source>
</evidence>
<dbReference type="Proteomes" id="UP000785679">
    <property type="component" value="Unassembled WGS sequence"/>
</dbReference>
<dbReference type="EC" id="2.7.11.1" evidence="1"/>
<evidence type="ECO:0000313" key="11">
    <source>
        <dbReference type="EMBL" id="TNV86718.1"/>
    </source>
</evidence>
<dbReference type="PANTHER" id="PTHR43895">
    <property type="entry name" value="CALCIUM/CALMODULIN-DEPENDENT PROTEIN KINASE KINASE-RELATED"/>
    <property type="match status" value="1"/>
</dbReference>
<dbReference type="PROSITE" id="PS50011">
    <property type="entry name" value="PROTEIN_KINASE_DOM"/>
    <property type="match status" value="1"/>
</dbReference>
<dbReference type="SUPFAM" id="SSF56112">
    <property type="entry name" value="Protein kinase-like (PK-like)"/>
    <property type="match status" value="1"/>
</dbReference>
<feature type="region of interest" description="Disordered" evidence="9">
    <location>
        <begin position="63"/>
        <end position="91"/>
    </location>
</feature>
<organism evidence="11 12">
    <name type="scientific">Halteria grandinella</name>
    <dbReference type="NCBI Taxonomy" id="5974"/>
    <lineage>
        <taxon>Eukaryota</taxon>
        <taxon>Sar</taxon>
        <taxon>Alveolata</taxon>
        <taxon>Ciliophora</taxon>
        <taxon>Intramacronucleata</taxon>
        <taxon>Spirotrichea</taxon>
        <taxon>Stichotrichia</taxon>
        <taxon>Sporadotrichida</taxon>
        <taxon>Halteriidae</taxon>
        <taxon>Halteria</taxon>
    </lineage>
</organism>
<reference evidence="11" key="1">
    <citation type="submission" date="2019-06" db="EMBL/GenBank/DDBJ databases">
        <authorList>
            <person name="Zheng W."/>
        </authorList>
    </citation>
    <scope>NUCLEOTIDE SEQUENCE</scope>
    <source>
        <strain evidence="11">QDHG01</strain>
    </source>
</reference>
<proteinExistence type="predicted"/>
<comment type="catalytic activity">
    <reaction evidence="8">
        <text>L-seryl-[protein] + ATP = O-phospho-L-seryl-[protein] + ADP + H(+)</text>
        <dbReference type="Rhea" id="RHEA:17989"/>
        <dbReference type="Rhea" id="RHEA-COMP:9863"/>
        <dbReference type="Rhea" id="RHEA-COMP:11604"/>
        <dbReference type="ChEBI" id="CHEBI:15378"/>
        <dbReference type="ChEBI" id="CHEBI:29999"/>
        <dbReference type="ChEBI" id="CHEBI:30616"/>
        <dbReference type="ChEBI" id="CHEBI:83421"/>
        <dbReference type="ChEBI" id="CHEBI:456216"/>
        <dbReference type="EC" id="2.7.11.1"/>
    </reaction>
</comment>
<dbReference type="InterPro" id="IPR011009">
    <property type="entry name" value="Kinase-like_dom_sf"/>
</dbReference>
<evidence type="ECO:0000256" key="3">
    <source>
        <dbReference type="ARBA" id="ARBA00022679"/>
    </source>
</evidence>
<dbReference type="GO" id="GO:0007165">
    <property type="term" value="P:signal transduction"/>
    <property type="evidence" value="ECO:0007669"/>
    <property type="project" value="TreeGrafter"/>
</dbReference>
<evidence type="ECO:0000256" key="6">
    <source>
        <dbReference type="ARBA" id="ARBA00022840"/>
    </source>
</evidence>
<evidence type="ECO:0000256" key="4">
    <source>
        <dbReference type="ARBA" id="ARBA00022741"/>
    </source>
</evidence>
<accession>A0A8J8T9Y1</accession>
<evidence type="ECO:0000256" key="7">
    <source>
        <dbReference type="ARBA" id="ARBA00047899"/>
    </source>
</evidence>
<sequence length="489" mass="56105">MHSTTSLHLLTQDAYLSKREQLSANPILQHQYSLRIRQKPNYNHTTCGTLSYISPEILGMIENNMPGSENDEQHTNNSARQGGAGKRHHGGVGYDGKSADVWSCGVILFYMLFRRLPFDDNSIQKQLRKIAIADFTFPDEDGMKQLPNRSASNDSRQSQQHGGIMEDYEKISHTAKALIREILNPNPVLRPTIQQIKEHSWFYQGTSVKHKQVKTRIIEGASQLEESKHPASHSENIITPKLGTQVKINAFELLSYCYGRTMSEVFDPRVFYNLKNIQKISLKQNPMSSFSKAKTSHGDLSMTYNEIVQQGNLNEAAIEQRYSLQHQHLVSVYRPEKTFSKIKQILEQENYHLTVMYESLDISLEVKKQQRVILPQLLLKIVPNSDSQIQLRVLFHLRQLTPTLYLVFINETHLQLQRKGQFGKPSTVSADQRLQIEQAYEKFVKWLLPQMREGLKVKDGDMQSTRRGKSQLLSQNMGKSMLGLSVRKV</sequence>
<keyword evidence="4" id="KW-0547">Nucleotide-binding</keyword>
<name>A0A8J8T9Y1_HALGN</name>
<feature type="compositionally biased region" description="Polar residues" evidence="9">
    <location>
        <begin position="147"/>
        <end position="161"/>
    </location>
</feature>
<dbReference type="InterPro" id="IPR000719">
    <property type="entry name" value="Prot_kinase_dom"/>
</dbReference>
<gene>
    <name evidence="11" type="ORF">FGO68_gene15717</name>
</gene>
<evidence type="ECO:0000256" key="9">
    <source>
        <dbReference type="SAM" id="MobiDB-lite"/>
    </source>
</evidence>
<evidence type="ECO:0000256" key="1">
    <source>
        <dbReference type="ARBA" id="ARBA00012513"/>
    </source>
</evidence>
<evidence type="ECO:0000259" key="10">
    <source>
        <dbReference type="PROSITE" id="PS50011"/>
    </source>
</evidence>
<comment type="caution">
    <text evidence="11">The sequence shown here is derived from an EMBL/GenBank/DDBJ whole genome shotgun (WGS) entry which is preliminary data.</text>
</comment>
<dbReference type="GO" id="GO:0005524">
    <property type="term" value="F:ATP binding"/>
    <property type="evidence" value="ECO:0007669"/>
    <property type="project" value="UniProtKB-KW"/>
</dbReference>
<evidence type="ECO:0000256" key="8">
    <source>
        <dbReference type="ARBA" id="ARBA00048679"/>
    </source>
</evidence>